<comment type="subcellular location">
    <subcellularLocation>
        <location evidence="1">Cell membrane</location>
        <topology evidence="1">Multi-pass membrane protein</topology>
    </subcellularLocation>
</comment>
<dbReference type="GO" id="GO:0022857">
    <property type="term" value="F:transmembrane transporter activity"/>
    <property type="evidence" value="ECO:0007669"/>
    <property type="project" value="TreeGrafter"/>
</dbReference>
<dbReference type="Pfam" id="PF02687">
    <property type="entry name" value="FtsX"/>
    <property type="match status" value="1"/>
</dbReference>
<accession>A0A561TPD7</accession>
<keyword evidence="2" id="KW-1003">Cell membrane</keyword>
<organism evidence="9 10">
    <name type="scientific">Streptomyces capillispiralis</name>
    <dbReference type="NCBI Taxonomy" id="68182"/>
    <lineage>
        <taxon>Bacteria</taxon>
        <taxon>Bacillati</taxon>
        <taxon>Actinomycetota</taxon>
        <taxon>Actinomycetes</taxon>
        <taxon>Kitasatosporales</taxon>
        <taxon>Streptomycetaceae</taxon>
        <taxon>Streptomyces</taxon>
    </lineage>
</organism>
<keyword evidence="5 7" id="KW-0472">Membrane</keyword>
<feature type="domain" description="ABC3 transporter permease C-terminal" evidence="8">
    <location>
        <begin position="121"/>
        <end position="237"/>
    </location>
</feature>
<reference evidence="9 10" key="1">
    <citation type="submission" date="2019-06" db="EMBL/GenBank/DDBJ databases">
        <title>Sequencing the genomes of 1000 actinobacteria strains.</title>
        <authorList>
            <person name="Klenk H.-P."/>
        </authorList>
    </citation>
    <scope>NUCLEOTIDE SEQUENCE [LARGE SCALE GENOMIC DNA]</scope>
    <source>
        <strain evidence="9 10">DSM 41695</strain>
    </source>
</reference>
<evidence type="ECO:0000256" key="1">
    <source>
        <dbReference type="ARBA" id="ARBA00004651"/>
    </source>
</evidence>
<evidence type="ECO:0000256" key="4">
    <source>
        <dbReference type="ARBA" id="ARBA00022989"/>
    </source>
</evidence>
<evidence type="ECO:0000256" key="5">
    <source>
        <dbReference type="ARBA" id="ARBA00023136"/>
    </source>
</evidence>
<evidence type="ECO:0000256" key="6">
    <source>
        <dbReference type="ARBA" id="ARBA00038076"/>
    </source>
</evidence>
<evidence type="ECO:0000256" key="3">
    <source>
        <dbReference type="ARBA" id="ARBA00022692"/>
    </source>
</evidence>
<feature type="transmembrane region" description="Helical" evidence="7">
    <location>
        <begin position="207"/>
        <end position="227"/>
    </location>
</feature>
<sequence>MDAGFAAEHGVRIGGTLPVEFPGGRRTELTVTALTDMEGGEGFGMRGGLFFGIATVEEYMPGGQDSALYVNAADGTGTDALRDRLESALDPYPQAQVRDQADYKDLVHDQIAVLLYLVYALLGLAIVIAVLGVVNTLALSVVERTREIGLLRAIGLARRQLRRMIRLESVVIAVFGAVLGLALGLVWGLCMQQVLALQGMTALAVPWGTVVAVVVGSVVVGIAAALLPALRASRMNVLEAIAHE</sequence>
<keyword evidence="3 7" id="KW-0812">Transmembrane</keyword>
<evidence type="ECO:0000313" key="9">
    <source>
        <dbReference type="EMBL" id="TWF88987.1"/>
    </source>
</evidence>
<evidence type="ECO:0000313" key="10">
    <source>
        <dbReference type="Proteomes" id="UP000316603"/>
    </source>
</evidence>
<dbReference type="PANTHER" id="PTHR30572">
    <property type="entry name" value="MEMBRANE COMPONENT OF TRANSPORTER-RELATED"/>
    <property type="match status" value="1"/>
</dbReference>
<gene>
    <name evidence="9" type="ORF">FHX78_116028</name>
</gene>
<protein>
    <submittedName>
        <fullName evidence="9">FtsX-like permease family protein</fullName>
    </submittedName>
</protein>
<dbReference type="InterPro" id="IPR003838">
    <property type="entry name" value="ABC3_permease_C"/>
</dbReference>
<feature type="transmembrane region" description="Helical" evidence="7">
    <location>
        <begin position="167"/>
        <end position="187"/>
    </location>
</feature>
<feature type="transmembrane region" description="Helical" evidence="7">
    <location>
        <begin position="113"/>
        <end position="142"/>
    </location>
</feature>
<comment type="caution">
    <text evidence="9">The sequence shown here is derived from an EMBL/GenBank/DDBJ whole genome shotgun (WGS) entry which is preliminary data.</text>
</comment>
<proteinExistence type="inferred from homology"/>
<dbReference type="GO" id="GO:0005886">
    <property type="term" value="C:plasma membrane"/>
    <property type="evidence" value="ECO:0007669"/>
    <property type="project" value="UniProtKB-SubCell"/>
</dbReference>
<dbReference type="EMBL" id="VIWV01000001">
    <property type="protein sequence ID" value="TWF88987.1"/>
    <property type="molecule type" value="Genomic_DNA"/>
</dbReference>
<keyword evidence="4 7" id="KW-1133">Transmembrane helix</keyword>
<dbReference type="Proteomes" id="UP000316603">
    <property type="component" value="Unassembled WGS sequence"/>
</dbReference>
<dbReference type="PANTHER" id="PTHR30572:SF4">
    <property type="entry name" value="ABC TRANSPORTER PERMEASE YTRF"/>
    <property type="match status" value="1"/>
</dbReference>
<name>A0A561TPD7_9ACTN</name>
<evidence type="ECO:0000256" key="2">
    <source>
        <dbReference type="ARBA" id="ARBA00022475"/>
    </source>
</evidence>
<dbReference type="AlphaFoldDB" id="A0A561TPD7"/>
<evidence type="ECO:0000259" key="8">
    <source>
        <dbReference type="Pfam" id="PF02687"/>
    </source>
</evidence>
<keyword evidence="10" id="KW-1185">Reference proteome</keyword>
<comment type="similarity">
    <text evidence="6">Belongs to the ABC-4 integral membrane protein family.</text>
</comment>
<dbReference type="InterPro" id="IPR050250">
    <property type="entry name" value="Macrolide_Exporter_MacB"/>
</dbReference>
<evidence type="ECO:0000256" key="7">
    <source>
        <dbReference type="SAM" id="Phobius"/>
    </source>
</evidence>